<evidence type="ECO:0000313" key="4">
    <source>
        <dbReference type="Proteomes" id="UP000245790"/>
    </source>
</evidence>
<sequence length="482" mass="54602">MFNQRTMSNLRAMFNLRTISNLTIMLNQKNMINQITNIVLVLSSKTGRLLLRLTAVAMVVYALPVITQMTGLTEQSGQVFAKTKRRTPALRQRVYAQLSEAQRLADEKKVSEGLAILTRMEQSVDQLNSYEAAMMYNFMAFIHYGENQVNQAVLAFNQVLKQQPIPESLEQSTLFSLAQLQMQMENYDETIALINRWKKINTKGASSSSERLLANAYYAKKQYTKALKHINQSLAFDADNGNVPNENMLVLKRATHYELKQPKQVTEVSEDLVRYHSKPKYWVELANMYGEIGETKKQLAVMEAAYQQGFVTKASDLKTLAQIYYLNGAPFKAANLLKQAMDDDILNASLKNLEFLAQAWTSAKEFDKAIPVLKQAAQVSNDGNAYARLAEVYVNTESWSQVIANGKKALDKGELKNPGNVNIALGMAYFNLKKFDQSKAEFAKAAEHQKLNKMASQWMSYVAKEENKWTQLAAEYKQLEVL</sequence>
<proteinExistence type="predicted"/>
<dbReference type="Gene3D" id="1.25.40.10">
    <property type="entry name" value="Tetratricopeptide repeat domain"/>
    <property type="match status" value="3"/>
</dbReference>
<dbReference type="EMBL" id="QGGU01000005">
    <property type="protein sequence ID" value="PWK51714.1"/>
    <property type="molecule type" value="Genomic_DNA"/>
</dbReference>
<dbReference type="SMART" id="SM00028">
    <property type="entry name" value="TPR"/>
    <property type="match status" value="4"/>
</dbReference>
<dbReference type="SUPFAM" id="SSF81901">
    <property type="entry name" value="HCP-like"/>
    <property type="match status" value="1"/>
</dbReference>
<dbReference type="InterPro" id="IPR019734">
    <property type="entry name" value="TPR_rpt"/>
</dbReference>
<dbReference type="Proteomes" id="UP000245790">
    <property type="component" value="Unassembled WGS sequence"/>
</dbReference>
<protein>
    <submittedName>
        <fullName evidence="3">Tetratricopeptide repeat protein</fullName>
    </submittedName>
</protein>
<keyword evidence="2" id="KW-0472">Membrane</keyword>
<feature type="repeat" description="TPR" evidence="1">
    <location>
        <begin position="207"/>
        <end position="240"/>
    </location>
</feature>
<dbReference type="InterPro" id="IPR011990">
    <property type="entry name" value="TPR-like_helical_dom_sf"/>
</dbReference>
<evidence type="ECO:0000256" key="1">
    <source>
        <dbReference type="PROSITE-ProRule" id="PRU00339"/>
    </source>
</evidence>
<accession>A0A316FSP8</accession>
<organism evidence="3 4">
    <name type="scientific">Pleionea mediterranea</name>
    <dbReference type="NCBI Taxonomy" id="523701"/>
    <lineage>
        <taxon>Bacteria</taxon>
        <taxon>Pseudomonadati</taxon>
        <taxon>Pseudomonadota</taxon>
        <taxon>Gammaproteobacteria</taxon>
        <taxon>Oceanospirillales</taxon>
        <taxon>Pleioneaceae</taxon>
        <taxon>Pleionea</taxon>
    </lineage>
</organism>
<keyword evidence="4" id="KW-1185">Reference proteome</keyword>
<keyword evidence="2" id="KW-1133">Transmembrane helix</keyword>
<dbReference type="Pfam" id="PF13181">
    <property type="entry name" value="TPR_8"/>
    <property type="match status" value="1"/>
</dbReference>
<dbReference type="PANTHER" id="PTHR12558">
    <property type="entry name" value="CELL DIVISION CYCLE 16,23,27"/>
    <property type="match status" value="1"/>
</dbReference>
<reference evidence="3 4" key="1">
    <citation type="submission" date="2018-05" db="EMBL/GenBank/DDBJ databases">
        <title>Genomic Encyclopedia of Type Strains, Phase IV (KMG-IV): sequencing the most valuable type-strain genomes for metagenomic binning, comparative biology and taxonomic classification.</title>
        <authorList>
            <person name="Goeker M."/>
        </authorList>
    </citation>
    <scope>NUCLEOTIDE SEQUENCE [LARGE SCALE GENOMIC DNA]</scope>
    <source>
        <strain evidence="3 4">DSM 25350</strain>
    </source>
</reference>
<dbReference type="PROSITE" id="PS50005">
    <property type="entry name" value="TPR"/>
    <property type="match status" value="1"/>
</dbReference>
<evidence type="ECO:0000256" key="2">
    <source>
        <dbReference type="SAM" id="Phobius"/>
    </source>
</evidence>
<keyword evidence="2" id="KW-0812">Transmembrane</keyword>
<dbReference type="AlphaFoldDB" id="A0A316FSP8"/>
<evidence type="ECO:0000313" key="3">
    <source>
        <dbReference type="EMBL" id="PWK51714.1"/>
    </source>
</evidence>
<comment type="caution">
    <text evidence="3">The sequence shown here is derived from an EMBL/GenBank/DDBJ whole genome shotgun (WGS) entry which is preliminary data.</text>
</comment>
<keyword evidence="1" id="KW-0802">TPR repeat</keyword>
<feature type="transmembrane region" description="Helical" evidence="2">
    <location>
        <begin position="49"/>
        <end position="66"/>
    </location>
</feature>
<dbReference type="SUPFAM" id="SSF48452">
    <property type="entry name" value="TPR-like"/>
    <property type="match status" value="1"/>
</dbReference>
<gene>
    <name evidence="3" type="ORF">C8D97_10529</name>
</gene>
<name>A0A316FSP8_9GAMM</name>
<dbReference type="PANTHER" id="PTHR12558:SF13">
    <property type="entry name" value="CELL DIVISION CYCLE PROTEIN 27 HOMOLOG"/>
    <property type="match status" value="1"/>
</dbReference>